<evidence type="ECO:0000256" key="1">
    <source>
        <dbReference type="ARBA" id="ARBA00004141"/>
    </source>
</evidence>
<gene>
    <name evidence="8" type="ORF">HETIRDRAFT_64810</name>
</gene>
<dbReference type="KEGG" id="hir:HETIRDRAFT_64810"/>
<dbReference type="InParanoid" id="W4K6R8"/>
<feature type="transmembrane region" description="Helical" evidence="6">
    <location>
        <begin position="21"/>
        <end position="44"/>
    </location>
</feature>
<evidence type="ECO:0000256" key="5">
    <source>
        <dbReference type="SAM" id="MobiDB-lite"/>
    </source>
</evidence>
<feature type="transmembrane region" description="Helical" evidence="6">
    <location>
        <begin position="319"/>
        <end position="337"/>
    </location>
</feature>
<feature type="transmembrane region" description="Helical" evidence="6">
    <location>
        <begin position="288"/>
        <end position="312"/>
    </location>
</feature>
<dbReference type="STRING" id="747525.W4K6R8"/>
<evidence type="ECO:0000313" key="8">
    <source>
        <dbReference type="EMBL" id="ETW81498.1"/>
    </source>
</evidence>
<dbReference type="PANTHER" id="PTHR23508:SF10">
    <property type="entry name" value="CARBOXYLIC ACID TRANSPORTER PROTEIN HOMOLOG"/>
    <property type="match status" value="1"/>
</dbReference>
<protein>
    <submittedName>
        <fullName evidence="8">Major facilitator superfamily</fullName>
    </submittedName>
</protein>
<evidence type="ECO:0000259" key="7">
    <source>
        <dbReference type="PROSITE" id="PS50850"/>
    </source>
</evidence>
<dbReference type="PROSITE" id="PS50850">
    <property type="entry name" value="MFS"/>
    <property type="match status" value="1"/>
</dbReference>
<dbReference type="GO" id="GO:0015355">
    <property type="term" value="F:secondary active monocarboxylate transmembrane transporter activity"/>
    <property type="evidence" value="ECO:0007669"/>
    <property type="project" value="TreeGrafter"/>
</dbReference>
<dbReference type="PANTHER" id="PTHR23508">
    <property type="entry name" value="CARBOXYLIC ACID TRANSPORTER PROTEIN HOMOLOG"/>
    <property type="match status" value="1"/>
</dbReference>
<feature type="transmembrane region" description="Helical" evidence="6">
    <location>
        <begin position="127"/>
        <end position="147"/>
    </location>
</feature>
<dbReference type="InterPro" id="IPR011701">
    <property type="entry name" value="MFS"/>
</dbReference>
<dbReference type="OrthoDB" id="5296287at2759"/>
<evidence type="ECO:0000256" key="2">
    <source>
        <dbReference type="ARBA" id="ARBA00022692"/>
    </source>
</evidence>
<dbReference type="GeneID" id="20678701"/>
<dbReference type="CDD" id="cd17316">
    <property type="entry name" value="MFS_SV2_like"/>
    <property type="match status" value="1"/>
</dbReference>
<dbReference type="InterPro" id="IPR036259">
    <property type="entry name" value="MFS_trans_sf"/>
</dbReference>
<dbReference type="Proteomes" id="UP000030671">
    <property type="component" value="Unassembled WGS sequence"/>
</dbReference>
<accession>W4K6R8</accession>
<feature type="transmembrane region" description="Helical" evidence="6">
    <location>
        <begin position="159"/>
        <end position="181"/>
    </location>
</feature>
<keyword evidence="4 6" id="KW-0472">Membrane</keyword>
<dbReference type="GO" id="GO:0035879">
    <property type="term" value="P:plasma membrane lactate transport"/>
    <property type="evidence" value="ECO:0007669"/>
    <property type="project" value="TreeGrafter"/>
</dbReference>
<sequence>MAPYFLRNLLPRPETRKEGKPLLDVLASLTWVQWAMFWSGWLAWSCDAIDFFSVSLSVGRLQAQFHRKDASDITTAITLTLLFRSVGAVVFGILSDRYGRKWPLVWNLLLCAVLELGSGFVQTFSQFLAVRSLFGVAMGGIWGLSAATALENLPVEARGLASGVLQQGYAVGYLLAAVINLRLVPEAKETWRALFWTASGISAFAALVRALLPESEVFLRAREAQQASGPSTVNKTKVFLHEVRVMLQHHWLLCIYAVLLMTGFNFLSHGSQDLYPTYLTTSKNFDSYHSTVATIIGNCGAITGGALAGWLSQYLGRRLTIVGFVLWIGAFIPLWILPSSFGALSAGAFWVQFGVQGAWGVIPIQLAEMSPPAFRATFPGVAYQLGNMVSSASAQIEATGGRNFRTTVVKNGVVTDVPDYATVQGILIGVVAAFVVVITILGPENHGSHFEKAKAAFEEGAGNDEVRDDSANVAGPSHGRAEDIESIRSVAIDEKKADM</sequence>
<comment type="subcellular location">
    <subcellularLocation>
        <location evidence="1">Membrane</location>
        <topology evidence="1">Multi-pass membrane protein</topology>
    </subcellularLocation>
</comment>
<proteinExistence type="predicted"/>
<organism evidence="8 9">
    <name type="scientific">Heterobasidion irregulare (strain TC 32-1)</name>
    <dbReference type="NCBI Taxonomy" id="747525"/>
    <lineage>
        <taxon>Eukaryota</taxon>
        <taxon>Fungi</taxon>
        <taxon>Dikarya</taxon>
        <taxon>Basidiomycota</taxon>
        <taxon>Agaricomycotina</taxon>
        <taxon>Agaricomycetes</taxon>
        <taxon>Russulales</taxon>
        <taxon>Bondarzewiaceae</taxon>
        <taxon>Heterobasidion</taxon>
        <taxon>Heterobasidion annosum species complex</taxon>
    </lineage>
</organism>
<feature type="region of interest" description="Disordered" evidence="5">
    <location>
        <begin position="460"/>
        <end position="481"/>
    </location>
</feature>
<keyword evidence="9" id="KW-1185">Reference proteome</keyword>
<dbReference type="RefSeq" id="XP_009545889.1">
    <property type="nucleotide sequence ID" value="XM_009547594.1"/>
</dbReference>
<feature type="domain" description="Major facilitator superfamily (MFS) profile" evidence="7">
    <location>
        <begin position="36"/>
        <end position="446"/>
    </location>
</feature>
<dbReference type="AlphaFoldDB" id="W4K6R8"/>
<feature type="transmembrane region" description="Helical" evidence="6">
    <location>
        <begin position="193"/>
        <end position="212"/>
    </location>
</feature>
<evidence type="ECO:0000313" key="9">
    <source>
        <dbReference type="Proteomes" id="UP000030671"/>
    </source>
</evidence>
<dbReference type="EMBL" id="KI925458">
    <property type="protein sequence ID" value="ETW81498.1"/>
    <property type="molecule type" value="Genomic_DNA"/>
</dbReference>
<dbReference type="FunFam" id="1.20.1250.20:FF:000340">
    <property type="entry name" value="MFS transporter, SHS family, lactate transporter"/>
    <property type="match status" value="1"/>
</dbReference>
<evidence type="ECO:0000256" key="3">
    <source>
        <dbReference type="ARBA" id="ARBA00022989"/>
    </source>
</evidence>
<evidence type="ECO:0000256" key="4">
    <source>
        <dbReference type="ARBA" id="ARBA00023136"/>
    </source>
</evidence>
<dbReference type="InterPro" id="IPR020846">
    <property type="entry name" value="MFS_dom"/>
</dbReference>
<dbReference type="eggNOG" id="ENOG502QPK1">
    <property type="taxonomic scope" value="Eukaryota"/>
</dbReference>
<dbReference type="Pfam" id="PF07690">
    <property type="entry name" value="MFS_1"/>
    <property type="match status" value="1"/>
</dbReference>
<keyword evidence="3 6" id="KW-1133">Transmembrane helix</keyword>
<name>W4K6R8_HETIT</name>
<dbReference type="GO" id="GO:0005886">
    <property type="term" value="C:plasma membrane"/>
    <property type="evidence" value="ECO:0007669"/>
    <property type="project" value="TreeGrafter"/>
</dbReference>
<keyword evidence="2 6" id="KW-0812">Transmembrane</keyword>
<feature type="transmembrane region" description="Helical" evidence="6">
    <location>
        <begin position="73"/>
        <end position="92"/>
    </location>
</feature>
<dbReference type="SUPFAM" id="SSF103473">
    <property type="entry name" value="MFS general substrate transporter"/>
    <property type="match status" value="1"/>
</dbReference>
<dbReference type="HOGENOM" id="CLU_001265_46_1_1"/>
<feature type="transmembrane region" description="Helical" evidence="6">
    <location>
        <begin position="250"/>
        <end position="268"/>
    </location>
</feature>
<feature type="transmembrane region" description="Helical" evidence="6">
    <location>
        <begin position="104"/>
        <end position="121"/>
    </location>
</feature>
<evidence type="ECO:0000256" key="6">
    <source>
        <dbReference type="SAM" id="Phobius"/>
    </source>
</evidence>
<dbReference type="Gene3D" id="1.20.1250.20">
    <property type="entry name" value="MFS general substrate transporter like domains"/>
    <property type="match status" value="2"/>
</dbReference>
<feature type="transmembrane region" description="Helical" evidence="6">
    <location>
        <begin position="420"/>
        <end position="442"/>
    </location>
</feature>
<reference evidence="8 9" key="1">
    <citation type="journal article" date="2012" name="New Phytol.">
        <title>Insight into trade-off between wood decay and parasitism from the genome of a fungal forest pathogen.</title>
        <authorList>
            <person name="Olson A."/>
            <person name="Aerts A."/>
            <person name="Asiegbu F."/>
            <person name="Belbahri L."/>
            <person name="Bouzid O."/>
            <person name="Broberg A."/>
            <person name="Canback B."/>
            <person name="Coutinho P.M."/>
            <person name="Cullen D."/>
            <person name="Dalman K."/>
            <person name="Deflorio G."/>
            <person name="van Diepen L.T."/>
            <person name="Dunand C."/>
            <person name="Duplessis S."/>
            <person name="Durling M."/>
            <person name="Gonthier P."/>
            <person name="Grimwood J."/>
            <person name="Fossdal C.G."/>
            <person name="Hansson D."/>
            <person name="Henrissat B."/>
            <person name="Hietala A."/>
            <person name="Himmelstrand K."/>
            <person name="Hoffmeister D."/>
            <person name="Hogberg N."/>
            <person name="James T.Y."/>
            <person name="Karlsson M."/>
            <person name="Kohler A."/>
            <person name="Kues U."/>
            <person name="Lee Y.H."/>
            <person name="Lin Y.C."/>
            <person name="Lind M."/>
            <person name="Lindquist E."/>
            <person name="Lombard V."/>
            <person name="Lucas S."/>
            <person name="Lunden K."/>
            <person name="Morin E."/>
            <person name="Murat C."/>
            <person name="Park J."/>
            <person name="Raffaello T."/>
            <person name="Rouze P."/>
            <person name="Salamov A."/>
            <person name="Schmutz J."/>
            <person name="Solheim H."/>
            <person name="Stahlberg J."/>
            <person name="Velez H."/>
            <person name="de Vries R.P."/>
            <person name="Wiebenga A."/>
            <person name="Woodward S."/>
            <person name="Yakovlev I."/>
            <person name="Garbelotto M."/>
            <person name="Martin F."/>
            <person name="Grigoriev I.V."/>
            <person name="Stenlid J."/>
        </authorList>
    </citation>
    <scope>NUCLEOTIDE SEQUENCE [LARGE SCALE GENOMIC DNA]</scope>
    <source>
        <strain evidence="8 9">TC 32-1</strain>
    </source>
</reference>